<proteinExistence type="predicted"/>
<name>A0ABR1RFL0_9PEZI</name>
<comment type="caution">
    <text evidence="1">The sequence shown here is derived from an EMBL/GenBank/DDBJ whole genome shotgun (WGS) entry which is preliminary data.</text>
</comment>
<evidence type="ECO:0000313" key="1">
    <source>
        <dbReference type="EMBL" id="KAK8009260.1"/>
    </source>
</evidence>
<accession>A0ABR1RFL0</accession>
<reference evidence="1 2" key="1">
    <citation type="submission" date="2023-01" db="EMBL/GenBank/DDBJ databases">
        <title>Analysis of 21 Apiospora genomes using comparative genomics revels a genus with tremendous synthesis potential of carbohydrate active enzymes and secondary metabolites.</title>
        <authorList>
            <person name="Sorensen T."/>
        </authorList>
    </citation>
    <scope>NUCLEOTIDE SEQUENCE [LARGE SCALE GENOMIC DNA]</scope>
    <source>
        <strain evidence="1 2">CBS 20057</strain>
    </source>
</reference>
<keyword evidence="2" id="KW-1185">Reference proteome</keyword>
<sequence length="379" mass="42973">MATSQNLPQNGVEEEFRSGLNFTISQLLGRANPEFRSRALKSKPSKNDDWVQISADHITKLDGFTSANLGLMFEDLLEQRVTLTPLEVIGLGATSIGGERAGLWNDLLNLNHCLQSWVEANACLCINKTVARLQDRLGIPQKTYGLAAQFRRYRPFSMIGQRSGQKKYLHANWLVAWPGRWIPDGVDLVGQLKSPTHFDPTDVAFINPADGDEWEEPPAEIAAASWCLRQCGTYAWQAECRYMFLVTVEYVTVLRFYLVEGGGEEDLAISTVLGVEYDYFPYSRHGERELSLCKTVWALTLMAQHPRHRDIVPRRRMLPLNTWYSYTTAAEGRTYYVHHLSEIIRDSIPGNEPKIIDISKARDEDLIQRIALRVGEAGR</sequence>
<evidence type="ECO:0000313" key="2">
    <source>
        <dbReference type="Proteomes" id="UP001396898"/>
    </source>
</evidence>
<protein>
    <recommendedName>
        <fullName evidence="3">Fungal-type protein kinase domain-containing protein</fullName>
    </recommendedName>
</protein>
<organism evidence="1 2">
    <name type="scientific">Apiospora marii</name>
    <dbReference type="NCBI Taxonomy" id="335849"/>
    <lineage>
        <taxon>Eukaryota</taxon>
        <taxon>Fungi</taxon>
        <taxon>Dikarya</taxon>
        <taxon>Ascomycota</taxon>
        <taxon>Pezizomycotina</taxon>
        <taxon>Sordariomycetes</taxon>
        <taxon>Xylariomycetidae</taxon>
        <taxon>Amphisphaeriales</taxon>
        <taxon>Apiosporaceae</taxon>
        <taxon>Apiospora</taxon>
    </lineage>
</organism>
<evidence type="ECO:0008006" key="3">
    <source>
        <dbReference type="Google" id="ProtNLM"/>
    </source>
</evidence>
<dbReference type="Proteomes" id="UP001396898">
    <property type="component" value="Unassembled WGS sequence"/>
</dbReference>
<dbReference type="EMBL" id="JAQQWI010000016">
    <property type="protein sequence ID" value="KAK8009260.1"/>
    <property type="molecule type" value="Genomic_DNA"/>
</dbReference>
<gene>
    <name evidence="1" type="ORF">PG991_011811</name>
</gene>